<dbReference type="GO" id="GO:0008893">
    <property type="term" value="F:guanosine-3',5'-bis(diphosphate) 3'-diphosphatase activity"/>
    <property type="evidence" value="ECO:0007669"/>
    <property type="project" value="TreeGrafter"/>
</dbReference>
<dbReference type="SUPFAM" id="SSF109604">
    <property type="entry name" value="HD-domain/PDEase-like"/>
    <property type="match status" value="1"/>
</dbReference>
<dbReference type="AlphaFoldDB" id="E6XAT1"/>
<dbReference type="OrthoDB" id="9802385at2"/>
<dbReference type="InterPro" id="IPR052194">
    <property type="entry name" value="MESH1"/>
</dbReference>
<name>E6XAT1_CELAD</name>
<evidence type="ECO:0000313" key="2">
    <source>
        <dbReference type="Proteomes" id="UP000008634"/>
    </source>
</evidence>
<sequence>MTQELYQEAIKFADEKHREQKVPGTNSNYIVHISNVAMEVLMAYNFDKNFDINFAIQVAILHDTLEDTSAEFEEIKIKFGASVAKAVLALTKDETIQQKRDRMVDSLNRINKLEKEVGLVKIADRITNLQCPPNYWDKDKIKNYCIEAKLISTMLKGKNTYLHNRLDSKILAYEARIEAL</sequence>
<dbReference type="PANTHER" id="PTHR46246">
    <property type="entry name" value="GUANOSINE-3',5'-BIS(DIPHOSPHATE) 3'-PYROPHOSPHOHYDROLASE MESH1"/>
    <property type="match status" value="1"/>
</dbReference>
<dbReference type="STRING" id="688270.Celal_3794"/>
<dbReference type="PANTHER" id="PTHR46246:SF1">
    <property type="entry name" value="GUANOSINE-3',5'-BIS(DIPHOSPHATE) 3'-PYROPHOSPHOHYDROLASE MESH1"/>
    <property type="match status" value="1"/>
</dbReference>
<gene>
    <name evidence="1" type="ordered locus">Celal_3794</name>
</gene>
<dbReference type="RefSeq" id="WP_013552493.1">
    <property type="nucleotide sequence ID" value="NC_014934.1"/>
</dbReference>
<dbReference type="KEGG" id="cao:Celal_3794"/>
<dbReference type="EMBL" id="CP002453">
    <property type="protein sequence ID" value="ADV51043.1"/>
    <property type="molecule type" value="Genomic_DNA"/>
</dbReference>
<dbReference type="HOGENOM" id="CLU_084517_3_0_10"/>
<reference evidence="1 2" key="1">
    <citation type="journal article" date="2010" name="Stand. Genomic Sci.">
        <title>Complete genome sequence of Cellulophaga algicola type strain (IC166).</title>
        <authorList>
            <person name="Abt B."/>
            <person name="Lu M."/>
            <person name="Misra M."/>
            <person name="Han C."/>
            <person name="Nolan M."/>
            <person name="Lucas S."/>
            <person name="Hammon N."/>
            <person name="Deshpande S."/>
            <person name="Cheng J.F."/>
            <person name="Tapia R."/>
            <person name="Goodwin L."/>
            <person name="Pitluck S."/>
            <person name="Liolios K."/>
            <person name="Pagani I."/>
            <person name="Ivanova N."/>
            <person name="Mavromatis K."/>
            <person name="Ovchinikova G."/>
            <person name="Pati A."/>
            <person name="Chen A."/>
            <person name="Palaniappan K."/>
            <person name="Land M."/>
            <person name="Hauser L."/>
            <person name="Chang Y.J."/>
            <person name="Jeffries C.D."/>
            <person name="Detter J.C."/>
            <person name="Brambilla E."/>
            <person name="Rohde M."/>
            <person name="Tindall B.J."/>
            <person name="Goker M."/>
            <person name="Woyke T."/>
            <person name="Bristow J."/>
            <person name="Eisen J.A."/>
            <person name="Markowitz V."/>
            <person name="Hugenholtz P."/>
            <person name="Kyrpides N.C."/>
            <person name="Klenk H.P."/>
            <person name="Lapidus A."/>
        </authorList>
    </citation>
    <scope>NUCLEOTIDE SEQUENCE [LARGE SCALE GENOMIC DNA]</scope>
    <source>
        <strain evidence="2">DSM 14237 / IC166 / ACAM 630</strain>
    </source>
</reference>
<dbReference type="Proteomes" id="UP000008634">
    <property type="component" value="Chromosome"/>
</dbReference>
<dbReference type="Gene3D" id="1.10.3210.10">
    <property type="entry name" value="Hypothetical protein af1432"/>
    <property type="match status" value="1"/>
</dbReference>
<organism evidence="1 2">
    <name type="scientific">Cellulophaga algicola (strain DSM 14237 / IC166 / ACAM 630)</name>
    <dbReference type="NCBI Taxonomy" id="688270"/>
    <lineage>
        <taxon>Bacteria</taxon>
        <taxon>Pseudomonadati</taxon>
        <taxon>Bacteroidota</taxon>
        <taxon>Flavobacteriia</taxon>
        <taxon>Flavobacteriales</taxon>
        <taxon>Flavobacteriaceae</taxon>
        <taxon>Cellulophaga</taxon>
    </lineage>
</organism>
<dbReference type="Pfam" id="PF13328">
    <property type="entry name" value="HD_4"/>
    <property type="match status" value="1"/>
</dbReference>
<keyword evidence="2" id="KW-1185">Reference proteome</keyword>
<proteinExistence type="predicted"/>
<evidence type="ECO:0000313" key="1">
    <source>
        <dbReference type="EMBL" id="ADV51043.1"/>
    </source>
</evidence>
<dbReference type="eggNOG" id="COG0317">
    <property type="taxonomic scope" value="Bacteria"/>
</dbReference>
<accession>E6XAT1</accession>
<protein>
    <submittedName>
        <fullName evidence="1">Guanosine polyphosphate pyrophosphohydrolase</fullName>
    </submittedName>
</protein>